<keyword evidence="1" id="KW-1133">Transmembrane helix</keyword>
<feature type="transmembrane region" description="Helical" evidence="1">
    <location>
        <begin position="30"/>
        <end position="49"/>
    </location>
</feature>
<keyword evidence="1" id="KW-0472">Membrane</keyword>
<protein>
    <recommendedName>
        <fullName evidence="4">Phospholipase_D-nuclease N-terminal</fullName>
    </recommendedName>
</protein>
<sequence>MFKTAFLLSLTLLFAQIIMGFMNLPGRNLLIIVILPLTLTYIIMALKEIYHSNRINMFEKIMWTISLIVLNYIAGLMYLLFARKRILREYKILFNGTKTFA</sequence>
<keyword evidence="1" id="KW-0812">Transmembrane</keyword>
<keyword evidence="3" id="KW-1185">Reference proteome</keyword>
<evidence type="ECO:0000256" key="1">
    <source>
        <dbReference type="SAM" id="Phobius"/>
    </source>
</evidence>
<accession>A0A1G9R8J2</accession>
<dbReference type="Proteomes" id="UP000199226">
    <property type="component" value="Unassembled WGS sequence"/>
</dbReference>
<gene>
    <name evidence="2" type="ORF">SAMN05421813_107116</name>
</gene>
<feature type="transmembrane region" description="Helical" evidence="1">
    <location>
        <begin position="61"/>
        <end position="81"/>
    </location>
</feature>
<reference evidence="3" key="1">
    <citation type="submission" date="2016-10" db="EMBL/GenBank/DDBJ databases">
        <authorList>
            <person name="Varghese N."/>
            <person name="Submissions S."/>
        </authorList>
    </citation>
    <scope>NUCLEOTIDE SEQUENCE [LARGE SCALE GENOMIC DNA]</scope>
    <source>
        <strain evidence="3">DSM 24536</strain>
    </source>
</reference>
<name>A0A1G9R8J2_9SPHI</name>
<dbReference type="STRING" id="990371.SAMN05421813_107116"/>
<organism evidence="2 3">
    <name type="scientific">Daejeonella rubra</name>
    <dbReference type="NCBI Taxonomy" id="990371"/>
    <lineage>
        <taxon>Bacteria</taxon>
        <taxon>Pseudomonadati</taxon>
        <taxon>Bacteroidota</taxon>
        <taxon>Sphingobacteriia</taxon>
        <taxon>Sphingobacteriales</taxon>
        <taxon>Sphingobacteriaceae</taxon>
        <taxon>Daejeonella</taxon>
    </lineage>
</organism>
<evidence type="ECO:0000313" key="3">
    <source>
        <dbReference type="Proteomes" id="UP000199226"/>
    </source>
</evidence>
<proteinExistence type="predicted"/>
<evidence type="ECO:0000313" key="2">
    <source>
        <dbReference type="EMBL" id="SDM18745.1"/>
    </source>
</evidence>
<evidence type="ECO:0008006" key="4">
    <source>
        <dbReference type="Google" id="ProtNLM"/>
    </source>
</evidence>
<dbReference type="EMBL" id="FNHH01000007">
    <property type="protein sequence ID" value="SDM18745.1"/>
    <property type="molecule type" value="Genomic_DNA"/>
</dbReference>
<dbReference type="AlphaFoldDB" id="A0A1G9R8J2"/>